<evidence type="ECO:0000313" key="7">
    <source>
        <dbReference type="Proteomes" id="UP001153269"/>
    </source>
</evidence>
<evidence type="ECO:0000313" key="6">
    <source>
        <dbReference type="EMBL" id="CAB1452338.1"/>
    </source>
</evidence>
<feature type="compositionally biased region" description="Acidic residues" evidence="5">
    <location>
        <begin position="156"/>
        <end position="168"/>
    </location>
</feature>
<comment type="similarity">
    <text evidence="4">Belongs to the class I-like SAM-binding methyltransferase superfamily. Cation-dependent O-methyltransferase family.</text>
</comment>
<dbReference type="PANTHER" id="PTHR10509:SF93">
    <property type="entry name" value="CATECHOL O-METHYLTRANSFERASE DOMAIN-CONTAINING PROTEIN 1"/>
    <property type="match status" value="1"/>
</dbReference>
<dbReference type="GO" id="GO:0008757">
    <property type="term" value="F:S-adenosylmethionine-dependent methyltransferase activity"/>
    <property type="evidence" value="ECO:0007669"/>
    <property type="project" value="TreeGrafter"/>
</dbReference>
<dbReference type="PROSITE" id="PS51682">
    <property type="entry name" value="SAM_OMT_I"/>
    <property type="match status" value="1"/>
</dbReference>
<dbReference type="PANTHER" id="PTHR10509">
    <property type="entry name" value="O-METHYLTRANSFERASE-RELATED"/>
    <property type="match status" value="1"/>
</dbReference>
<feature type="compositionally biased region" description="Basic and acidic residues" evidence="5">
    <location>
        <begin position="14"/>
        <end position="35"/>
    </location>
</feature>
<reference evidence="6" key="1">
    <citation type="submission" date="2020-03" db="EMBL/GenBank/DDBJ databases">
        <authorList>
            <person name="Weist P."/>
        </authorList>
    </citation>
    <scope>NUCLEOTIDE SEQUENCE</scope>
</reference>
<comment type="caution">
    <text evidence="6">The sequence shown here is derived from an EMBL/GenBank/DDBJ whole genome shotgun (WGS) entry which is preliminary data.</text>
</comment>
<dbReference type="InterPro" id="IPR050362">
    <property type="entry name" value="Cation-dep_OMT"/>
</dbReference>
<feature type="compositionally biased region" description="Low complexity" evidence="5">
    <location>
        <begin position="39"/>
        <end position="51"/>
    </location>
</feature>
<accession>A0A9N7Z1M0</accession>
<evidence type="ECO:0000256" key="4">
    <source>
        <dbReference type="ARBA" id="ARBA00023453"/>
    </source>
</evidence>
<organism evidence="6 7">
    <name type="scientific">Pleuronectes platessa</name>
    <name type="common">European plaice</name>
    <dbReference type="NCBI Taxonomy" id="8262"/>
    <lineage>
        <taxon>Eukaryota</taxon>
        <taxon>Metazoa</taxon>
        <taxon>Chordata</taxon>
        <taxon>Craniata</taxon>
        <taxon>Vertebrata</taxon>
        <taxon>Euteleostomi</taxon>
        <taxon>Actinopterygii</taxon>
        <taxon>Neopterygii</taxon>
        <taxon>Teleostei</taxon>
        <taxon>Neoteleostei</taxon>
        <taxon>Acanthomorphata</taxon>
        <taxon>Carangaria</taxon>
        <taxon>Pleuronectiformes</taxon>
        <taxon>Pleuronectoidei</taxon>
        <taxon>Pleuronectidae</taxon>
        <taxon>Pleuronectes</taxon>
    </lineage>
</organism>
<dbReference type="Gene3D" id="3.40.50.150">
    <property type="entry name" value="Vaccinia Virus protein VP39"/>
    <property type="match status" value="1"/>
</dbReference>
<evidence type="ECO:0008006" key="8">
    <source>
        <dbReference type="Google" id="ProtNLM"/>
    </source>
</evidence>
<dbReference type="AlphaFoldDB" id="A0A9N7Z1M0"/>
<keyword evidence="2" id="KW-0808">Transferase</keyword>
<keyword evidence="7" id="KW-1185">Reference proteome</keyword>
<name>A0A9N7Z1M0_PLEPL</name>
<feature type="region of interest" description="Disordered" evidence="5">
    <location>
        <begin position="151"/>
        <end position="170"/>
    </location>
</feature>
<dbReference type="GO" id="GO:0032259">
    <property type="term" value="P:methylation"/>
    <property type="evidence" value="ECO:0007669"/>
    <property type="project" value="UniProtKB-KW"/>
</dbReference>
<gene>
    <name evidence="6" type="ORF">PLEPLA_LOCUS40078</name>
</gene>
<dbReference type="InterPro" id="IPR029063">
    <property type="entry name" value="SAM-dependent_MTases_sf"/>
</dbReference>
<dbReference type="Proteomes" id="UP001153269">
    <property type="component" value="Unassembled WGS sequence"/>
</dbReference>
<dbReference type="GO" id="GO:0008171">
    <property type="term" value="F:O-methyltransferase activity"/>
    <property type="evidence" value="ECO:0007669"/>
    <property type="project" value="InterPro"/>
</dbReference>
<evidence type="ECO:0000256" key="2">
    <source>
        <dbReference type="ARBA" id="ARBA00022679"/>
    </source>
</evidence>
<evidence type="ECO:0000256" key="5">
    <source>
        <dbReference type="SAM" id="MobiDB-lite"/>
    </source>
</evidence>
<keyword evidence="3" id="KW-0949">S-adenosyl-L-methionine</keyword>
<feature type="region of interest" description="Disordered" evidence="5">
    <location>
        <begin position="1"/>
        <end position="82"/>
    </location>
</feature>
<dbReference type="EMBL" id="CADEAL010004124">
    <property type="protein sequence ID" value="CAB1452338.1"/>
    <property type="molecule type" value="Genomic_DNA"/>
</dbReference>
<sequence length="484" mass="54257">MLWGSAGSPGPMERSIKARAEGPRCQRETFDDTSHSRRVSSSSHLTRTRSSQPTTKRDAPSYHPSHGAFYGPSKDNELPERERSVRNMNRNSLQNRVVRCWDLCCVGYLIGFRLRVKRVSRDTAENAHNPHYVRCDDAGDRGGLLNPSKLLPTHLDDEEEPLTAEDDGAERSDGVTVTLDLGVRVCISRITNIFIITYRSSVSHPDDAMHGLLCYFRDTVFTHTRGSTPKARPHTSADQLEVSRPLWKEYSTLPCCLDSVSNQQQHRRRQGTLRSTEVERTTPLLQYVFDHSMREHPALRGLRLRTMEDPNNAMMVACEQSQFMANLAKLIKAKKALEIGVYTGYNTLSIALTLPDDGVIVACDISAEWANIGRAFWRETVSLRLFVKGCQLLDAGQAETFDFVFIDADKVNYDTYYEKSLQLLRKGGIIAIDNVLWGGKVLSPSPGDADTVAIDKLNKKLTRDIRISLSMLTVGDGLTLAIKL</sequence>
<dbReference type="Pfam" id="PF01596">
    <property type="entry name" value="Methyltransf_3"/>
    <property type="match status" value="1"/>
</dbReference>
<protein>
    <recommendedName>
        <fullName evidence="8">Catechol-O-methyltransferase domain containing 1</fullName>
    </recommendedName>
</protein>
<evidence type="ECO:0000256" key="1">
    <source>
        <dbReference type="ARBA" id="ARBA00022603"/>
    </source>
</evidence>
<dbReference type="SUPFAM" id="SSF53335">
    <property type="entry name" value="S-adenosyl-L-methionine-dependent methyltransferases"/>
    <property type="match status" value="1"/>
</dbReference>
<dbReference type="InterPro" id="IPR002935">
    <property type="entry name" value="SAM_O-MeTrfase"/>
</dbReference>
<evidence type="ECO:0000256" key="3">
    <source>
        <dbReference type="ARBA" id="ARBA00022691"/>
    </source>
</evidence>
<proteinExistence type="inferred from homology"/>
<dbReference type="CDD" id="cd02440">
    <property type="entry name" value="AdoMet_MTases"/>
    <property type="match status" value="1"/>
</dbReference>
<keyword evidence="1" id="KW-0489">Methyltransferase</keyword>